<dbReference type="AlphaFoldDB" id="A0A9N9P9S3"/>
<protein>
    <submittedName>
        <fullName evidence="2">9915_t:CDS:1</fullName>
    </submittedName>
</protein>
<dbReference type="InterPro" id="IPR011009">
    <property type="entry name" value="Kinase-like_dom_sf"/>
</dbReference>
<evidence type="ECO:0000313" key="2">
    <source>
        <dbReference type="EMBL" id="CAG8819389.1"/>
    </source>
</evidence>
<comment type="caution">
    <text evidence="2">The sequence shown here is derived from an EMBL/GenBank/DDBJ whole genome shotgun (WGS) entry which is preliminary data.</text>
</comment>
<dbReference type="EMBL" id="CAJVPY010057886">
    <property type="protein sequence ID" value="CAG8819389.1"/>
    <property type="molecule type" value="Genomic_DNA"/>
</dbReference>
<evidence type="ECO:0000313" key="3">
    <source>
        <dbReference type="Proteomes" id="UP000789405"/>
    </source>
</evidence>
<gene>
    <name evidence="2" type="ORF">DERYTH_LOCUS26771</name>
</gene>
<accession>A0A9N9P9S3</accession>
<dbReference type="Gene3D" id="3.30.200.20">
    <property type="entry name" value="Phosphorylase Kinase, domain 1"/>
    <property type="match status" value="1"/>
</dbReference>
<keyword evidence="3" id="KW-1185">Reference proteome</keyword>
<dbReference type="PROSITE" id="PS00107">
    <property type="entry name" value="PROTEIN_KINASE_ATP"/>
    <property type="match status" value="1"/>
</dbReference>
<dbReference type="OrthoDB" id="2348436at2759"/>
<organism evidence="2 3">
    <name type="scientific">Dentiscutata erythropus</name>
    <dbReference type="NCBI Taxonomy" id="1348616"/>
    <lineage>
        <taxon>Eukaryota</taxon>
        <taxon>Fungi</taxon>
        <taxon>Fungi incertae sedis</taxon>
        <taxon>Mucoromycota</taxon>
        <taxon>Glomeromycotina</taxon>
        <taxon>Glomeromycetes</taxon>
        <taxon>Diversisporales</taxon>
        <taxon>Gigasporaceae</taxon>
        <taxon>Dentiscutata</taxon>
    </lineage>
</organism>
<reference evidence="2" key="1">
    <citation type="submission" date="2021-06" db="EMBL/GenBank/DDBJ databases">
        <authorList>
            <person name="Kallberg Y."/>
            <person name="Tangrot J."/>
            <person name="Rosling A."/>
        </authorList>
    </citation>
    <scope>NUCLEOTIDE SEQUENCE</scope>
    <source>
        <strain evidence="2">MA453B</strain>
    </source>
</reference>
<proteinExistence type="predicted"/>
<feature type="non-terminal residue" evidence="2">
    <location>
        <position position="69"/>
    </location>
</feature>
<keyword evidence="1" id="KW-0547">Nucleotide-binding</keyword>
<dbReference type="Proteomes" id="UP000789405">
    <property type="component" value="Unassembled WGS sequence"/>
</dbReference>
<evidence type="ECO:0000256" key="1">
    <source>
        <dbReference type="PROSITE-ProRule" id="PRU10141"/>
    </source>
</evidence>
<name>A0A9N9P9S3_9GLOM</name>
<dbReference type="GO" id="GO:0005524">
    <property type="term" value="F:ATP binding"/>
    <property type="evidence" value="ECO:0007669"/>
    <property type="project" value="UniProtKB-UniRule"/>
</dbReference>
<dbReference type="InterPro" id="IPR017441">
    <property type="entry name" value="Protein_kinase_ATP_BS"/>
</dbReference>
<sequence>MSFSKYSEWLNEELQKGNIAFYEYSLFENVIKNIGKGGFGLISSAECNGKKFALKNLGTKEATKEFVNE</sequence>
<dbReference type="SUPFAM" id="SSF56112">
    <property type="entry name" value="Protein kinase-like (PK-like)"/>
    <property type="match status" value="1"/>
</dbReference>
<feature type="binding site" evidence="1">
    <location>
        <position position="55"/>
    </location>
    <ligand>
        <name>ATP</name>
        <dbReference type="ChEBI" id="CHEBI:30616"/>
    </ligand>
</feature>
<keyword evidence="1" id="KW-0067">ATP-binding</keyword>